<dbReference type="GO" id="GO:0003942">
    <property type="term" value="F:N-acetyl-gamma-glutamyl-phosphate reductase activity"/>
    <property type="evidence" value="ECO:0007669"/>
    <property type="project" value="UniProtKB-UniRule"/>
</dbReference>
<comment type="subcellular location">
    <subcellularLocation>
        <location evidence="4">Cytoplasm</location>
    </subcellularLocation>
</comment>
<dbReference type="InterPro" id="IPR000534">
    <property type="entry name" value="Semialdehyde_DH_NAD-bd"/>
</dbReference>
<keyword evidence="2 4" id="KW-0521">NADP</keyword>
<dbReference type="EC" id="1.2.1.38" evidence="4"/>
<accession>A0A1C6VI55</accession>
<dbReference type="EMBL" id="FMIA01000002">
    <property type="protein sequence ID" value="SCL65570.1"/>
    <property type="molecule type" value="Genomic_DNA"/>
</dbReference>
<dbReference type="SUPFAM" id="SSF51735">
    <property type="entry name" value="NAD(P)-binding Rossmann-fold domains"/>
    <property type="match status" value="1"/>
</dbReference>
<keyword evidence="1 4" id="KW-0028">Amino-acid biosynthesis</keyword>
<evidence type="ECO:0000256" key="3">
    <source>
        <dbReference type="ARBA" id="ARBA00023002"/>
    </source>
</evidence>
<dbReference type="InterPro" id="IPR050085">
    <property type="entry name" value="AGPR"/>
</dbReference>
<comment type="catalytic activity">
    <reaction evidence="4">
        <text>N-acetyl-L-glutamate 5-semialdehyde + phosphate + NADP(+) = N-acetyl-L-glutamyl 5-phosphate + NADPH + H(+)</text>
        <dbReference type="Rhea" id="RHEA:21588"/>
        <dbReference type="ChEBI" id="CHEBI:15378"/>
        <dbReference type="ChEBI" id="CHEBI:29123"/>
        <dbReference type="ChEBI" id="CHEBI:43474"/>
        <dbReference type="ChEBI" id="CHEBI:57783"/>
        <dbReference type="ChEBI" id="CHEBI:57936"/>
        <dbReference type="ChEBI" id="CHEBI:58349"/>
        <dbReference type="EC" id="1.2.1.38"/>
    </reaction>
</comment>
<dbReference type="GO" id="GO:0051287">
    <property type="term" value="F:NAD binding"/>
    <property type="evidence" value="ECO:0007669"/>
    <property type="project" value="InterPro"/>
</dbReference>
<feature type="active site" evidence="4">
    <location>
        <position position="147"/>
    </location>
</feature>
<dbReference type="RefSeq" id="WP_091445426.1">
    <property type="nucleotide sequence ID" value="NZ_BMMJ01000003.1"/>
</dbReference>
<dbReference type="GO" id="GO:0005737">
    <property type="term" value="C:cytoplasm"/>
    <property type="evidence" value="ECO:0007669"/>
    <property type="project" value="UniProtKB-SubCell"/>
</dbReference>
<protein>
    <recommendedName>
        <fullName evidence="4">N-acetyl-gamma-glutamyl-phosphate reductase</fullName>
        <shortName evidence="4">AGPR</shortName>
        <ecNumber evidence="4">1.2.1.38</ecNumber>
    </recommendedName>
    <alternativeName>
        <fullName evidence="4">N-acetyl-glutamate semialdehyde dehydrogenase</fullName>
        <shortName evidence="4">NAGSA dehydrogenase</shortName>
    </alternativeName>
</protein>
<evidence type="ECO:0000313" key="7">
    <source>
        <dbReference type="Proteomes" id="UP000198937"/>
    </source>
</evidence>
<evidence type="ECO:0000313" key="6">
    <source>
        <dbReference type="EMBL" id="SCL65570.1"/>
    </source>
</evidence>
<keyword evidence="4" id="KW-0055">Arginine biosynthesis</keyword>
<dbReference type="Gene3D" id="3.30.360.10">
    <property type="entry name" value="Dihydrodipicolinate Reductase, domain 2"/>
    <property type="match status" value="1"/>
</dbReference>
<dbReference type="SMART" id="SM00859">
    <property type="entry name" value="Semialdhyde_dh"/>
    <property type="match status" value="1"/>
</dbReference>
<reference evidence="6 7" key="1">
    <citation type="submission" date="2016-06" db="EMBL/GenBank/DDBJ databases">
        <authorList>
            <person name="Kjaerup R.B."/>
            <person name="Dalgaard T.S."/>
            <person name="Juul-Madsen H.R."/>
        </authorList>
    </citation>
    <scope>NUCLEOTIDE SEQUENCE [LARGE SCALE GENOMIC DNA]</scope>
    <source>
        <strain evidence="6 7">DSM 45577</strain>
    </source>
</reference>
<proteinExistence type="inferred from homology"/>
<keyword evidence="4" id="KW-0963">Cytoplasm</keyword>
<comment type="similarity">
    <text evidence="4">Belongs to the NAGSA dehydrogenase family. Type 1 subfamily.</text>
</comment>
<comment type="pathway">
    <text evidence="4">Amino-acid biosynthesis; L-arginine biosynthesis; N(2)-acetyl-L-ornithine from L-glutamate: step 3/4.</text>
</comment>
<dbReference type="AlphaFoldDB" id="A0A1C6VI55"/>
<sequence>MVDVAVVGGAGYIGGELLRMLIPHPDVTVVAATSDRLAGRRVDGNHPTLRGHTDLTYAPHDRLPDCDVLLLAAPGAAMSDAVRARVNAGAVLIDIGPELRLADPATYRRYYGGEHPSPELAAVAVPGLPELHRAALTKADTIAVPGCMATAAILALQPLAAAGLIGPDVLVDGRIGSSGSGSQAGEVNQHAERAGVLRVFAPSGHRHEAEIAQATGLSVRMGATGVDAVRGAQVLCRVTPADGLTELDIRTAYRARYADEPFVRVIAQRRGNYRLPEPKILLGTNYCDVGFSFDAAHGELVLIAALDNLGKGGAGNAVQCLNVRMGLPERRGLEFLGLHPI</sequence>
<dbReference type="InterPro" id="IPR058924">
    <property type="entry name" value="AGPR_dimerisation_dom"/>
</dbReference>
<dbReference type="OrthoDB" id="9801289at2"/>
<dbReference type="HAMAP" id="MF_00150">
    <property type="entry name" value="ArgC_type1"/>
    <property type="match status" value="1"/>
</dbReference>
<dbReference type="Gene3D" id="3.40.50.720">
    <property type="entry name" value="NAD(P)-binding Rossmann-like Domain"/>
    <property type="match status" value="1"/>
</dbReference>
<feature type="domain" description="Semialdehyde dehydrogenase NAD-binding" evidence="5">
    <location>
        <begin position="3"/>
        <end position="139"/>
    </location>
</feature>
<comment type="function">
    <text evidence="4">Catalyzes the NADPH-dependent reduction of N-acetyl-5-glutamyl phosphate to yield N-acetyl-L-glutamate 5-semialdehyde.</text>
</comment>
<dbReference type="PANTHER" id="PTHR32338">
    <property type="entry name" value="N-ACETYL-GAMMA-GLUTAMYL-PHOSPHATE REDUCTASE, CHLOROPLASTIC-RELATED-RELATED"/>
    <property type="match status" value="1"/>
</dbReference>
<dbReference type="InterPro" id="IPR036291">
    <property type="entry name" value="NAD(P)-bd_dom_sf"/>
</dbReference>
<evidence type="ECO:0000259" key="5">
    <source>
        <dbReference type="SMART" id="SM00859"/>
    </source>
</evidence>
<dbReference type="Proteomes" id="UP000198937">
    <property type="component" value="Unassembled WGS sequence"/>
</dbReference>
<gene>
    <name evidence="4" type="primary">argC</name>
    <name evidence="6" type="ORF">GA0070617_5805</name>
</gene>
<dbReference type="Pfam" id="PF22698">
    <property type="entry name" value="Semialdhyde_dhC_1"/>
    <property type="match status" value="1"/>
</dbReference>
<dbReference type="NCBIfam" id="TIGR01850">
    <property type="entry name" value="argC"/>
    <property type="match status" value="1"/>
</dbReference>
<name>A0A1C6VI55_9ACTN</name>
<dbReference type="GO" id="GO:0006526">
    <property type="term" value="P:L-arginine biosynthetic process"/>
    <property type="evidence" value="ECO:0007669"/>
    <property type="project" value="UniProtKB-UniRule"/>
</dbReference>
<dbReference type="Pfam" id="PF01118">
    <property type="entry name" value="Semialdhyde_dh"/>
    <property type="match status" value="1"/>
</dbReference>
<evidence type="ECO:0000256" key="2">
    <source>
        <dbReference type="ARBA" id="ARBA00022857"/>
    </source>
</evidence>
<evidence type="ECO:0000256" key="4">
    <source>
        <dbReference type="HAMAP-Rule" id="MF_00150"/>
    </source>
</evidence>
<dbReference type="SUPFAM" id="SSF55347">
    <property type="entry name" value="Glyceraldehyde-3-phosphate dehydrogenase-like, C-terminal domain"/>
    <property type="match status" value="1"/>
</dbReference>
<dbReference type="STRING" id="683228.GA0070617_5805"/>
<dbReference type="UniPathway" id="UPA00068">
    <property type="reaction ID" value="UER00108"/>
</dbReference>
<dbReference type="GO" id="GO:0070401">
    <property type="term" value="F:NADP+ binding"/>
    <property type="evidence" value="ECO:0007669"/>
    <property type="project" value="InterPro"/>
</dbReference>
<dbReference type="InterPro" id="IPR000706">
    <property type="entry name" value="AGPR_type-1"/>
</dbReference>
<keyword evidence="3 4" id="KW-0560">Oxidoreductase</keyword>
<evidence type="ECO:0000256" key="1">
    <source>
        <dbReference type="ARBA" id="ARBA00022605"/>
    </source>
</evidence>
<organism evidence="6 7">
    <name type="scientific">Micromonospora yangpuensis</name>
    <dbReference type="NCBI Taxonomy" id="683228"/>
    <lineage>
        <taxon>Bacteria</taxon>
        <taxon>Bacillati</taxon>
        <taxon>Actinomycetota</taxon>
        <taxon>Actinomycetes</taxon>
        <taxon>Micromonosporales</taxon>
        <taxon>Micromonosporaceae</taxon>
        <taxon>Micromonospora</taxon>
    </lineage>
</organism>
<dbReference type="PANTHER" id="PTHR32338:SF11">
    <property type="entry name" value="[LYSW]-L-2-AMINOADIPATE_[LYSW]-L-GLUTAMATE PHOSPHATE REDUCTASE-RELATED"/>
    <property type="match status" value="1"/>
</dbReference>
<keyword evidence="7" id="KW-1185">Reference proteome</keyword>